<dbReference type="AlphaFoldDB" id="A0A7H1NU49"/>
<dbReference type="GO" id="GO:0003677">
    <property type="term" value="F:DNA binding"/>
    <property type="evidence" value="ECO:0007669"/>
    <property type="project" value="InterPro"/>
</dbReference>
<dbReference type="GO" id="GO:0006355">
    <property type="term" value="P:regulation of DNA-templated transcription"/>
    <property type="evidence" value="ECO:0007669"/>
    <property type="project" value="InterPro"/>
</dbReference>
<evidence type="ECO:0000259" key="1">
    <source>
        <dbReference type="Pfam" id="PF03869"/>
    </source>
</evidence>
<organism evidence="2 3">
    <name type="scientific">Entomobacter blattae</name>
    <dbReference type="NCBI Taxonomy" id="2762277"/>
    <lineage>
        <taxon>Bacteria</taxon>
        <taxon>Pseudomonadati</taxon>
        <taxon>Pseudomonadota</taxon>
        <taxon>Alphaproteobacteria</taxon>
        <taxon>Acetobacterales</taxon>
        <taxon>Acetobacteraceae</taxon>
        <taxon>Entomobacter</taxon>
    </lineage>
</organism>
<dbReference type="RefSeq" id="WP_203413486.1">
    <property type="nucleotide sequence ID" value="NZ_CP060244.1"/>
</dbReference>
<dbReference type="Proteomes" id="UP000516349">
    <property type="component" value="Chromosome"/>
</dbReference>
<evidence type="ECO:0000313" key="3">
    <source>
        <dbReference type="Proteomes" id="UP000516349"/>
    </source>
</evidence>
<protein>
    <recommendedName>
        <fullName evidence="1">Arc-like DNA binding domain-containing protein</fullName>
    </recommendedName>
</protein>
<dbReference type="EMBL" id="CP060244">
    <property type="protein sequence ID" value="QNT79309.1"/>
    <property type="molecule type" value="Genomic_DNA"/>
</dbReference>
<proteinExistence type="predicted"/>
<dbReference type="Gene3D" id="1.10.1220.10">
    <property type="entry name" value="Met repressor-like"/>
    <property type="match status" value="1"/>
</dbReference>
<dbReference type="KEGG" id="ebla:JGUZn3_21060"/>
<sequence length="128" mass="14902">MTEETAHFRLRIPQDLKKEVEVSAKANNRSINAEILYALVEYYSKIANESPILSSLREEGEVLVSIDKLSHEKVSSWKSKEDITKKDIKEIKSLFDKYLTAYNRNEPFRKKTLEFIPSILLLLEKLKS</sequence>
<dbReference type="InterPro" id="IPR010985">
    <property type="entry name" value="Ribbon_hlx_hlx"/>
</dbReference>
<name>A0A7H1NU49_9PROT</name>
<reference evidence="2 3" key="1">
    <citation type="submission" date="2020-08" db="EMBL/GenBank/DDBJ databases">
        <title>Complete genome sequence of Entomobacter blattae G55GP.</title>
        <authorList>
            <person name="Poehlein A."/>
            <person name="Guzman J."/>
            <person name="Daniel R."/>
            <person name="Vilcinskas A."/>
        </authorList>
    </citation>
    <scope>NUCLEOTIDE SEQUENCE [LARGE SCALE GENOMIC DNA]</scope>
    <source>
        <strain evidence="2 3">G55GP</strain>
    </source>
</reference>
<dbReference type="Pfam" id="PF03869">
    <property type="entry name" value="Arc"/>
    <property type="match status" value="1"/>
</dbReference>
<evidence type="ECO:0000313" key="2">
    <source>
        <dbReference type="EMBL" id="QNT79309.1"/>
    </source>
</evidence>
<keyword evidence="3" id="KW-1185">Reference proteome</keyword>
<feature type="domain" description="Arc-like DNA binding" evidence="1">
    <location>
        <begin position="6"/>
        <end position="43"/>
    </location>
</feature>
<dbReference type="SUPFAM" id="SSF47598">
    <property type="entry name" value="Ribbon-helix-helix"/>
    <property type="match status" value="1"/>
</dbReference>
<accession>A0A7H1NU49</accession>
<dbReference type="InterPro" id="IPR005569">
    <property type="entry name" value="Arc_DNA-bd_dom"/>
</dbReference>
<dbReference type="InterPro" id="IPR013321">
    <property type="entry name" value="Arc_rbn_hlx_hlx"/>
</dbReference>
<gene>
    <name evidence="2" type="ORF">JGUZn3_21060</name>
</gene>